<accession>A0ABR1LG58</accession>
<gene>
    <name evidence="2" type="ORF">IWX46DRAFT_319551</name>
</gene>
<evidence type="ECO:0000313" key="3">
    <source>
        <dbReference type="Proteomes" id="UP001365128"/>
    </source>
</evidence>
<sequence length="119" mass="13338">MRACNSKSILVGVLLCWILLEWHGIAWLLSLSPSFYLTTDLPSFFSVAKVLRTYIFLPLLVPCVDVKRAWCCARAALVLVFVYLVAAFTTYRLAVDKCRVYDLVAASISPNMEGQSFVP</sequence>
<reference evidence="2 3" key="1">
    <citation type="submission" date="2024-04" db="EMBL/GenBank/DDBJ databases">
        <title>Phyllosticta paracitricarpa is synonymous to the EU quarantine fungus P. citricarpa based on phylogenomic analyses.</title>
        <authorList>
            <consortium name="Lawrence Berkeley National Laboratory"/>
            <person name="Van Ingen-Buijs V.A."/>
            <person name="Van Westerhoven A.C."/>
            <person name="Haridas S."/>
            <person name="Skiadas P."/>
            <person name="Martin F."/>
            <person name="Groenewald J.Z."/>
            <person name="Crous P.W."/>
            <person name="Seidl M.F."/>
        </authorList>
    </citation>
    <scope>NUCLEOTIDE SEQUENCE [LARGE SCALE GENOMIC DNA]</scope>
    <source>
        <strain evidence="2 3">CBS 122670</strain>
    </source>
</reference>
<keyword evidence="1" id="KW-0472">Membrane</keyword>
<proteinExistence type="predicted"/>
<feature type="transmembrane region" description="Helical" evidence="1">
    <location>
        <begin position="76"/>
        <end position="94"/>
    </location>
</feature>
<dbReference type="EMBL" id="JBBPDW010000044">
    <property type="protein sequence ID" value="KAK7533690.1"/>
    <property type="molecule type" value="Genomic_DNA"/>
</dbReference>
<evidence type="ECO:0000313" key="2">
    <source>
        <dbReference type="EMBL" id="KAK7533690.1"/>
    </source>
</evidence>
<protein>
    <submittedName>
        <fullName evidence="2">Uncharacterized protein</fullName>
    </submittedName>
</protein>
<keyword evidence="3" id="KW-1185">Reference proteome</keyword>
<feature type="transmembrane region" description="Helical" evidence="1">
    <location>
        <begin position="44"/>
        <end position="64"/>
    </location>
</feature>
<comment type="caution">
    <text evidence="2">The sequence shown here is derived from an EMBL/GenBank/DDBJ whole genome shotgun (WGS) entry which is preliminary data.</text>
</comment>
<organism evidence="2 3">
    <name type="scientific">Phyllosticta citricarpa</name>
    <dbReference type="NCBI Taxonomy" id="55181"/>
    <lineage>
        <taxon>Eukaryota</taxon>
        <taxon>Fungi</taxon>
        <taxon>Dikarya</taxon>
        <taxon>Ascomycota</taxon>
        <taxon>Pezizomycotina</taxon>
        <taxon>Dothideomycetes</taxon>
        <taxon>Dothideomycetes incertae sedis</taxon>
        <taxon>Botryosphaeriales</taxon>
        <taxon>Phyllostictaceae</taxon>
        <taxon>Phyllosticta</taxon>
    </lineage>
</organism>
<evidence type="ECO:0000256" key="1">
    <source>
        <dbReference type="SAM" id="Phobius"/>
    </source>
</evidence>
<keyword evidence="1" id="KW-1133">Transmembrane helix</keyword>
<dbReference type="Proteomes" id="UP001365128">
    <property type="component" value="Unassembled WGS sequence"/>
</dbReference>
<keyword evidence="1" id="KW-0812">Transmembrane</keyword>
<name>A0ABR1LG58_9PEZI</name>